<evidence type="ECO:0000313" key="2">
    <source>
        <dbReference type="Proteomes" id="UP000262004"/>
    </source>
</evidence>
<accession>A0A2Z6DV19</accession>
<dbReference type="EMBL" id="AP018558">
    <property type="protein sequence ID" value="BBD76277.1"/>
    <property type="molecule type" value="Genomic_DNA"/>
</dbReference>
<dbReference type="SUPFAM" id="SSF55961">
    <property type="entry name" value="Bet v1-like"/>
    <property type="match status" value="1"/>
</dbReference>
<dbReference type="RefSeq" id="WP_119334140.1">
    <property type="nucleotide sequence ID" value="NZ_AP018558.1"/>
</dbReference>
<dbReference type="Proteomes" id="UP000262004">
    <property type="component" value="Chromosome"/>
</dbReference>
<dbReference type="OrthoDB" id="6367327at2"/>
<organism evidence="1 2">
    <name type="scientific">Hydrogenophilus thermoluteolus</name>
    <name type="common">Pseudomonas hydrogenothermophila</name>
    <dbReference type="NCBI Taxonomy" id="297"/>
    <lineage>
        <taxon>Bacteria</taxon>
        <taxon>Pseudomonadati</taxon>
        <taxon>Pseudomonadota</taxon>
        <taxon>Hydrogenophilia</taxon>
        <taxon>Hydrogenophilales</taxon>
        <taxon>Hydrogenophilaceae</taxon>
        <taxon>Hydrogenophilus</taxon>
    </lineage>
</organism>
<dbReference type="Pfam" id="PF08982">
    <property type="entry name" value="AtaL"/>
    <property type="match status" value="1"/>
</dbReference>
<gene>
    <name evidence="1" type="ORF">HPTL_0007</name>
</gene>
<dbReference type="AlphaFoldDB" id="A0A2Z6DV19"/>
<sequence>MLLEVCHTLPLAVSVPLSRDTVWQRLWERVTFPQRWIDGVTACDVLWHAPKEAALTRRIAFGDRTFEERVTWQTGEWLRFVTQATPEYPGSLLTITLVERDAMRWSLTFSYRRFVRDGDATLPDGSDLSAWLAAAYRSADEAYVVALARALQAEQERR</sequence>
<dbReference type="KEGG" id="htl:HPTL_0007"/>
<reference evidence="1 2" key="1">
    <citation type="submission" date="2018-04" db="EMBL/GenBank/DDBJ databases">
        <title>Complete genome sequence of Hydrogenophilus thermoluteolus TH-1.</title>
        <authorList>
            <person name="Arai H."/>
        </authorList>
    </citation>
    <scope>NUCLEOTIDE SEQUENCE [LARGE SCALE GENOMIC DNA]</scope>
    <source>
        <strain evidence="1 2">TH-1</strain>
    </source>
</reference>
<dbReference type="Gene3D" id="3.30.530.20">
    <property type="match status" value="1"/>
</dbReference>
<protein>
    <recommendedName>
        <fullName evidence="3">SRPBCC family protein</fullName>
    </recommendedName>
</protein>
<keyword evidence="2" id="KW-1185">Reference proteome</keyword>
<name>A0A2Z6DV19_HYDTE</name>
<evidence type="ECO:0008006" key="3">
    <source>
        <dbReference type="Google" id="ProtNLM"/>
    </source>
</evidence>
<evidence type="ECO:0000313" key="1">
    <source>
        <dbReference type="EMBL" id="BBD76277.1"/>
    </source>
</evidence>
<dbReference type="InterPro" id="IPR015075">
    <property type="entry name" value="AtaL"/>
</dbReference>
<proteinExistence type="predicted"/>
<dbReference type="InterPro" id="IPR023393">
    <property type="entry name" value="START-like_dom_sf"/>
</dbReference>